<dbReference type="Pfam" id="PF02877">
    <property type="entry name" value="PARP_reg"/>
    <property type="match status" value="1"/>
</dbReference>
<dbReference type="PANTHER" id="PTHR10459:SF112">
    <property type="entry name" value="POLY [ADP-RIBOSE] POLYMERASE 1"/>
    <property type="match status" value="1"/>
</dbReference>
<dbReference type="GO" id="GO:0070212">
    <property type="term" value="P:protein poly-ADP-ribosylation"/>
    <property type="evidence" value="ECO:0007669"/>
    <property type="project" value="TreeGrafter"/>
</dbReference>
<evidence type="ECO:0000256" key="11">
    <source>
        <dbReference type="ARBA" id="ARBA00023125"/>
    </source>
</evidence>
<dbReference type="GO" id="GO:0005730">
    <property type="term" value="C:nucleolus"/>
    <property type="evidence" value="ECO:0007669"/>
    <property type="project" value="TreeGrafter"/>
</dbReference>
<dbReference type="AlphaFoldDB" id="A0A8J6G4K1"/>
<keyword evidence="4" id="KW-0479">Metal-binding</keyword>
<keyword evidence="12" id="KW-0234">DNA repair</keyword>
<dbReference type="InterPro" id="IPR050800">
    <property type="entry name" value="ARTD/PARP"/>
</dbReference>
<keyword evidence="9" id="KW-0862">Zinc</keyword>
<name>A0A8J6G4K1_MICOH</name>
<evidence type="ECO:0000256" key="5">
    <source>
        <dbReference type="ARBA" id="ARBA00022737"/>
    </source>
</evidence>
<protein>
    <recommendedName>
        <fullName evidence="1">NAD(+) ADP-ribosyltransferase</fullName>
        <ecNumber evidence="1">2.4.2.30</ecNumber>
    </recommendedName>
</protein>
<evidence type="ECO:0000256" key="13">
    <source>
        <dbReference type="ARBA" id="ARBA00033987"/>
    </source>
</evidence>
<evidence type="ECO:0000256" key="2">
    <source>
        <dbReference type="ARBA" id="ARBA00022676"/>
    </source>
</evidence>
<evidence type="ECO:0000256" key="3">
    <source>
        <dbReference type="ARBA" id="ARBA00022679"/>
    </source>
</evidence>
<dbReference type="InterPro" id="IPR036616">
    <property type="entry name" value="Poly(ADP-ribose)pol_reg_dom_sf"/>
</dbReference>
<comment type="caution">
    <text evidence="15">The sequence shown here is derived from an EMBL/GenBank/DDBJ whole genome shotgun (WGS) entry which is preliminary data.</text>
</comment>
<dbReference type="GO" id="GO:0003950">
    <property type="term" value="F:NAD+ poly-ADP-ribosyltransferase activity"/>
    <property type="evidence" value="ECO:0007669"/>
    <property type="project" value="UniProtKB-EC"/>
</dbReference>
<gene>
    <name evidence="15" type="ORF">LTLLF_175125</name>
</gene>
<dbReference type="GO" id="GO:0003677">
    <property type="term" value="F:DNA binding"/>
    <property type="evidence" value="ECO:0007669"/>
    <property type="project" value="UniProtKB-KW"/>
</dbReference>
<dbReference type="GO" id="GO:0006302">
    <property type="term" value="P:double-strand break repair"/>
    <property type="evidence" value="ECO:0007669"/>
    <property type="project" value="TreeGrafter"/>
</dbReference>
<dbReference type="EMBL" id="JAATJU010024259">
    <property type="protein sequence ID" value="KAH0506036.1"/>
    <property type="molecule type" value="Genomic_DNA"/>
</dbReference>
<dbReference type="EC" id="2.4.2.30" evidence="1"/>
<keyword evidence="11" id="KW-0238">DNA-binding</keyword>
<comment type="catalytic activity">
    <reaction evidence="13">
        <text>NAD(+) + (ADP-D-ribosyl)n-acceptor = nicotinamide + (ADP-D-ribosyl)n+1-acceptor + H(+).</text>
        <dbReference type="EC" id="2.4.2.30"/>
    </reaction>
</comment>
<reference evidence="15" key="1">
    <citation type="submission" date="2020-03" db="EMBL/GenBank/DDBJ databases">
        <title>Studies in the Genomics of Life Span.</title>
        <authorList>
            <person name="Glass D."/>
        </authorList>
    </citation>
    <scope>NUCLEOTIDE SEQUENCE</scope>
    <source>
        <strain evidence="15">LTLLF</strain>
        <tissue evidence="15">Muscle</tissue>
    </source>
</reference>
<keyword evidence="3" id="KW-0808">Transferase</keyword>
<dbReference type="GO" id="GO:0008270">
    <property type="term" value="F:zinc ion binding"/>
    <property type="evidence" value="ECO:0007669"/>
    <property type="project" value="UniProtKB-KW"/>
</dbReference>
<evidence type="ECO:0000313" key="16">
    <source>
        <dbReference type="Proteomes" id="UP000710432"/>
    </source>
</evidence>
<evidence type="ECO:0000256" key="9">
    <source>
        <dbReference type="ARBA" id="ARBA00022833"/>
    </source>
</evidence>
<evidence type="ECO:0000256" key="1">
    <source>
        <dbReference type="ARBA" id="ARBA00012020"/>
    </source>
</evidence>
<organism evidence="15 16">
    <name type="scientific">Microtus ochrogaster</name>
    <name type="common">Prairie vole</name>
    <dbReference type="NCBI Taxonomy" id="79684"/>
    <lineage>
        <taxon>Eukaryota</taxon>
        <taxon>Metazoa</taxon>
        <taxon>Chordata</taxon>
        <taxon>Craniata</taxon>
        <taxon>Vertebrata</taxon>
        <taxon>Euteleostomi</taxon>
        <taxon>Mammalia</taxon>
        <taxon>Eutheria</taxon>
        <taxon>Euarchontoglires</taxon>
        <taxon>Glires</taxon>
        <taxon>Rodentia</taxon>
        <taxon>Myomorpha</taxon>
        <taxon>Muroidea</taxon>
        <taxon>Cricetidae</taxon>
        <taxon>Arvicolinae</taxon>
        <taxon>Microtus</taxon>
    </lineage>
</organism>
<keyword evidence="7" id="KW-0013">ADP-ribosylation</keyword>
<evidence type="ECO:0000256" key="6">
    <source>
        <dbReference type="ARBA" id="ARBA00022763"/>
    </source>
</evidence>
<dbReference type="Gene3D" id="1.20.142.10">
    <property type="entry name" value="Poly(ADP-ribose) polymerase, regulatory domain"/>
    <property type="match status" value="1"/>
</dbReference>
<keyword evidence="5" id="KW-0677">Repeat</keyword>
<evidence type="ECO:0000256" key="12">
    <source>
        <dbReference type="ARBA" id="ARBA00023204"/>
    </source>
</evidence>
<evidence type="ECO:0000259" key="14">
    <source>
        <dbReference type="PROSITE" id="PS51060"/>
    </source>
</evidence>
<feature type="domain" description="PARP alpha-helical" evidence="14">
    <location>
        <begin position="1"/>
        <end position="105"/>
    </location>
</feature>
<dbReference type="SUPFAM" id="SSF47587">
    <property type="entry name" value="Domain of poly(ADP-ribose) polymerase"/>
    <property type="match status" value="1"/>
</dbReference>
<evidence type="ECO:0000256" key="10">
    <source>
        <dbReference type="ARBA" id="ARBA00023027"/>
    </source>
</evidence>
<evidence type="ECO:0000313" key="15">
    <source>
        <dbReference type="EMBL" id="KAH0506036.1"/>
    </source>
</evidence>
<keyword evidence="6" id="KW-0227">DNA damage</keyword>
<keyword evidence="8" id="KW-0863">Zinc-finger</keyword>
<sequence length="167" mass="18699">MIFDVESMKKALVEYEIDLQKMPLGKLSRRQIQAAYSILSEVQQAVSQGSSDSQILDLSNRFYTLIPHDFGMKKPPLLNNADSVQAKVEMLDNLLDIEVAYSLLRGGSDDSSKDPIDVNYEKLKTDIKVRGLPLPKYSVVHPRAVVPNLCVHQGHLHTQLLKCAARP</sequence>
<evidence type="ECO:0000256" key="8">
    <source>
        <dbReference type="ARBA" id="ARBA00022771"/>
    </source>
</evidence>
<dbReference type="Proteomes" id="UP000710432">
    <property type="component" value="Unassembled WGS sequence"/>
</dbReference>
<dbReference type="FunFam" id="1.20.142.10:FF:000001">
    <property type="entry name" value="Poly [ADP-ribose] polymerase"/>
    <property type="match status" value="1"/>
</dbReference>
<proteinExistence type="predicted"/>
<accession>A0A8J6G4K1</accession>
<dbReference type="InterPro" id="IPR004102">
    <property type="entry name" value="Poly(ADP-ribose)pol_reg_dom"/>
</dbReference>
<dbReference type="PANTHER" id="PTHR10459">
    <property type="entry name" value="DNA LIGASE"/>
    <property type="match status" value="1"/>
</dbReference>
<keyword evidence="10" id="KW-0520">NAD</keyword>
<evidence type="ECO:0000256" key="4">
    <source>
        <dbReference type="ARBA" id="ARBA00022723"/>
    </source>
</evidence>
<evidence type="ECO:0000256" key="7">
    <source>
        <dbReference type="ARBA" id="ARBA00022765"/>
    </source>
</evidence>
<dbReference type="GO" id="GO:1990404">
    <property type="term" value="F:NAD+-protein mono-ADP-ribosyltransferase activity"/>
    <property type="evidence" value="ECO:0007669"/>
    <property type="project" value="TreeGrafter"/>
</dbReference>
<keyword evidence="2" id="KW-0328">Glycosyltransferase</keyword>
<dbReference type="PROSITE" id="PS51060">
    <property type="entry name" value="PARP_ALPHA_HD"/>
    <property type="match status" value="1"/>
</dbReference>